<dbReference type="STRING" id="197479.BFW38_12130"/>
<dbReference type="InterPro" id="IPR051690">
    <property type="entry name" value="PseI-like"/>
</dbReference>
<protein>
    <submittedName>
        <fullName evidence="2">N-acetylneuraminate synthase</fullName>
    </submittedName>
</protein>
<dbReference type="SUPFAM" id="SSF51269">
    <property type="entry name" value="AFP III-like domain"/>
    <property type="match status" value="1"/>
</dbReference>
<dbReference type="OrthoDB" id="9781701at2"/>
<dbReference type="NCBIfam" id="TIGR03569">
    <property type="entry name" value="NeuB_NnaB"/>
    <property type="match status" value="1"/>
</dbReference>
<dbReference type="PANTHER" id="PTHR42966:SF1">
    <property type="entry name" value="SIALIC ACID SYNTHASE"/>
    <property type="match status" value="1"/>
</dbReference>
<sequence>MAIFIIAEAGVNHNGSKSKALELIEVAAKAGADAIKFQTFNAERLATKNISKANYQNKTTSRSESQLDMLKRLELPVDWHYELKQRATELGIEFLSTAFDTESLNFLESLDLPFYKIPSGEITNGPLLLEFAKTGKKTILSTGMSTLGEVEQALAILSWGYKYQEAPNKLSDIWRHWSSKEATAIIKEKVSLLHCTSEYPAAMEEVNLKAMDMLSNSFSLPVGYSDHTEGSLISIAAAARGAVIIEKHFTLDRELPGPDHKASINPTELNQLVASIRNIEIALGDGQKRPQPSELENRSKTRQTIIAKSNISNGEIFTDQNLTTARAGAGEYPVQIWDKFKTRSNRKYNKGDIIES</sequence>
<evidence type="ECO:0000313" key="3">
    <source>
        <dbReference type="Proteomes" id="UP000094291"/>
    </source>
</evidence>
<comment type="caution">
    <text evidence="2">The sequence shown here is derived from an EMBL/GenBank/DDBJ whole genome shotgun (WGS) entry which is preliminary data.</text>
</comment>
<dbReference type="PANTHER" id="PTHR42966">
    <property type="entry name" value="N-ACETYLNEURAMINATE SYNTHASE"/>
    <property type="match status" value="1"/>
</dbReference>
<dbReference type="InterPro" id="IPR036732">
    <property type="entry name" value="AFP_Neu5c_C_sf"/>
</dbReference>
<dbReference type="RefSeq" id="WP_068999052.1">
    <property type="nucleotide sequence ID" value="NZ_MDTQ01000001.1"/>
</dbReference>
<dbReference type="AlphaFoldDB" id="A0A1E2VBC9"/>
<dbReference type="Gene3D" id="3.20.20.70">
    <property type="entry name" value="Aldolase class I"/>
    <property type="match status" value="1"/>
</dbReference>
<organism evidence="2 3">
    <name type="scientific">Terasakiispira papahanaumokuakeensis</name>
    <dbReference type="NCBI Taxonomy" id="197479"/>
    <lineage>
        <taxon>Bacteria</taxon>
        <taxon>Pseudomonadati</taxon>
        <taxon>Pseudomonadota</taxon>
        <taxon>Gammaproteobacteria</taxon>
        <taxon>Oceanospirillales</taxon>
        <taxon>Terasakiispira</taxon>
    </lineage>
</organism>
<feature type="domain" description="PseI/NeuA/B-like" evidence="1">
    <location>
        <begin position="23"/>
        <end position="288"/>
    </location>
</feature>
<dbReference type="InterPro" id="IPR013132">
    <property type="entry name" value="PseI/NeuA/B-like_N"/>
</dbReference>
<reference evidence="2 3" key="1">
    <citation type="submission" date="2016-08" db="EMBL/GenBank/DDBJ databases">
        <authorList>
            <person name="Seilhamer J.J."/>
        </authorList>
    </citation>
    <scope>NUCLEOTIDE SEQUENCE [LARGE SCALE GENOMIC DNA]</scope>
    <source>
        <strain evidence="2 3">PH27A</strain>
    </source>
</reference>
<name>A0A1E2VBC9_9GAMM</name>
<dbReference type="SUPFAM" id="SSF51569">
    <property type="entry name" value="Aldolase"/>
    <property type="match status" value="1"/>
</dbReference>
<dbReference type="InterPro" id="IPR020007">
    <property type="entry name" value="NeuB/NeuA"/>
</dbReference>
<keyword evidence="3" id="KW-1185">Reference proteome</keyword>
<dbReference type="Pfam" id="PF03102">
    <property type="entry name" value="NeuB"/>
    <property type="match status" value="1"/>
</dbReference>
<dbReference type="Proteomes" id="UP000094291">
    <property type="component" value="Unassembled WGS sequence"/>
</dbReference>
<evidence type="ECO:0000259" key="1">
    <source>
        <dbReference type="Pfam" id="PF03102"/>
    </source>
</evidence>
<proteinExistence type="predicted"/>
<dbReference type="EMBL" id="MDTQ01000001">
    <property type="protein sequence ID" value="ODC04162.1"/>
    <property type="molecule type" value="Genomic_DNA"/>
</dbReference>
<dbReference type="GO" id="GO:0047444">
    <property type="term" value="F:N-acylneuraminate-9-phosphate synthase activity"/>
    <property type="evidence" value="ECO:0007669"/>
    <property type="project" value="TreeGrafter"/>
</dbReference>
<dbReference type="InterPro" id="IPR013785">
    <property type="entry name" value="Aldolase_TIM"/>
</dbReference>
<dbReference type="GO" id="GO:0016051">
    <property type="term" value="P:carbohydrate biosynthetic process"/>
    <property type="evidence" value="ECO:0007669"/>
    <property type="project" value="InterPro"/>
</dbReference>
<accession>A0A1E2VBC9</accession>
<gene>
    <name evidence="2" type="ORF">BFW38_12130</name>
</gene>
<evidence type="ECO:0000313" key="2">
    <source>
        <dbReference type="EMBL" id="ODC04162.1"/>
    </source>
</evidence>